<dbReference type="AlphaFoldDB" id="A0A2S7UC08"/>
<dbReference type="GO" id="GO:0003677">
    <property type="term" value="F:DNA binding"/>
    <property type="evidence" value="ECO:0007669"/>
    <property type="project" value="UniProtKB-KW"/>
</dbReference>
<name>A0A2S7UC08_9FLAO</name>
<evidence type="ECO:0000313" key="2">
    <source>
        <dbReference type="EMBL" id="PQJ32409.1"/>
    </source>
</evidence>
<dbReference type="OrthoDB" id="597977at2"/>
<comment type="caution">
    <text evidence="2">The sequence shown here is derived from an EMBL/GenBank/DDBJ whole genome shotgun (WGS) entry which is preliminary data.</text>
</comment>
<reference evidence="2 3" key="1">
    <citation type="submission" date="2017-01" db="EMBL/GenBank/DDBJ databases">
        <title>Trade-off between light-utilization and light-protection in marine flavobacteria.</title>
        <authorList>
            <person name="Kumagai Y."/>
            <person name="Yoshizawa S."/>
            <person name="Kogure K."/>
            <person name="Iwasaki W."/>
        </authorList>
    </citation>
    <scope>NUCLEOTIDE SEQUENCE [LARGE SCALE GENOMIC DNA]</scope>
    <source>
        <strain evidence="2 3">KCTC 32109</strain>
    </source>
</reference>
<evidence type="ECO:0000313" key="3">
    <source>
        <dbReference type="Proteomes" id="UP000239747"/>
    </source>
</evidence>
<dbReference type="Pfam" id="PF12728">
    <property type="entry name" value="HTH_17"/>
    <property type="match status" value="1"/>
</dbReference>
<protein>
    <submittedName>
        <fullName evidence="2">DNA-binding protein</fullName>
    </submittedName>
</protein>
<dbReference type="InterPro" id="IPR010093">
    <property type="entry name" value="SinI_DNA-bd"/>
</dbReference>
<evidence type="ECO:0000259" key="1">
    <source>
        <dbReference type="Pfam" id="PF12728"/>
    </source>
</evidence>
<dbReference type="NCBIfam" id="TIGR01764">
    <property type="entry name" value="excise"/>
    <property type="match status" value="1"/>
</dbReference>
<keyword evidence="3" id="KW-1185">Reference proteome</keyword>
<accession>A0A2S7UC08</accession>
<keyword evidence="2" id="KW-0238">DNA-binding</keyword>
<dbReference type="RefSeq" id="WP_042292012.1">
    <property type="nucleotide sequence ID" value="NZ_MTPW01000001.1"/>
</dbReference>
<feature type="domain" description="Helix-turn-helix" evidence="1">
    <location>
        <begin position="29"/>
        <end position="79"/>
    </location>
</feature>
<dbReference type="EMBL" id="MTPW01000001">
    <property type="protein sequence ID" value="PQJ32409.1"/>
    <property type="molecule type" value="Genomic_DNA"/>
</dbReference>
<sequence>MSNENLILEKLNRLEQKIEEQNLLKKEVLNFNDACSYLDISASHLYKLTSQKSVPHFCPQGKKLYFNRTELDEWLQRNRQSSTDEIEKAAANYLIQNKRS</sequence>
<dbReference type="InterPro" id="IPR041657">
    <property type="entry name" value="HTH_17"/>
</dbReference>
<dbReference type="Proteomes" id="UP000239747">
    <property type="component" value="Unassembled WGS sequence"/>
</dbReference>
<gene>
    <name evidence="2" type="ORF">BST92_10940</name>
</gene>
<proteinExistence type="predicted"/>
<organism evidence="2 3">
    <name type="scientific">Nonlabens arenilitoris</name>
    <dbReference type="NCBI Taxonomy" id="1217969"/>
    <lineage>
        <taxon>Bacteria</taxon>
        <taxon>Pseudomonadati</taxon>
        <taxon>Bacteroidota</taxon>
        <taxon>Flavobacteriia</taxon>
        <taxon>Flavobacteriales</taxon>
        <taxon>Flavobacteriaceae</taxon>
        <taxon>Nonlabens</taxon>
    </lineage>
</organism>